<dbReference type="InterPro" id="IPR028877">
    <property type="entry name" value="Ribosomal_eL20"/>
</dbReference>
<dbReference type="Gene3D" id="3.10.20.10">
    <property type="match status" value="1"/>
</dbReference>
<dbReference type="Proteomes" id="UP001479436">
    <property type="component" value="Unassembled WGS sequence"/>
</dbReference>
<protein>
    <submittedName>
        <fullName evidence="1">60S ribosomal protein L20B</fullName>
    </submittedName>
</protein>
<proteinExistence type="inferred from homology"/>
<dbReference type="GO" id="GO:0005840">
    <property type="term" value="C:ribosome"/>
    <property type="evidence" value="ECO:0007669"/>
    <property type="project" value="UniProtKB-KW"/>
</dbReference>
<comment type="caution">
    <text evidence="1">The sequence shown here is derived from an EMBL/GenBank/DDBJ whole genome shotgun (WGS) entry which is preliminary data.</text>
</comment>
<dbReference type="EMBL" id="JASJQH010007231">
    <property type="protein sequence ID" value="KAK9712201.1"/>
    <property type="molecule type" value="Genomic_DNA"/>
</dbReference>
<dbReference type="HAMAP" id="MF_00273">
    <property type="entry name" value="Ribosomal_eL20"/>
    <property type="match status" value="1"/>
</dbReference>
<sequence>MGRLHEYQIIGRKLPSEKEPVPRLFRMRIFAPNEVVAKSRVWLLLSKRKNVKKAAVVN</sequence>
<reference evidence="1 2" key="1">
    <citation type="submission" date="2023-04" db="EMBL/GenBank/DDBJ databases">
        <title>Genome of Basidiobolus ranarum AG-B5.</title>
        <authorList>
            <person name="Stajich J.E."/>
            <person name="Carter-House D."/>
            <person name="Gryganskyi A."/>
        </authorList>
    </citation>
    <scope>NUCLEOTIDE SEQUENCE [LARGE SCALE GENOMIC DNA]</scope>
    <source>
        <strain evidence="1 2">AG-B5</strain>
    </source>
</reference>
<accession>A0ABR2W0A7</accession>
<keyword evidence="2" id="KW-1185">Reference proteome</keyword>
<gene>
    <name evidence="1" type="primary">RPL20B_2</name>
    <name evidence="1" type="ORF">K7432_007301</name>
</gene>
<evidence type="ECO:0000313" key="1">
    <source>
        <dbReference type="EMBL" id="KAK9712201.1"/>
    </source>
</evidence>
<keyword evidence="1" id="KW-0689">Ribosomal protein</keyword>
<organism evidence="1 2">
    <name type="scientific">Basidiobolus ranarum</name>
    <dbReference type="NCBI Taxonomy" id="34480"/>
    <lineage>
        <taxon>Eukaryota</taxon>
        <taxon>Fungi</taxon>
        <taxon>Fungi incertae sedis</taxon>
        <taxon>Zoopagomycota</taxon>
        <taxon>Entomophthoromycotina</taxon>
        <taxon>Basidiobolomycetes</taxon>
        <taxon>Basidiobolales</taxon>
        <taxon>Basidiobolaceae</taxon>
        <taxon>Basidiobolus</taxon>
    </lineage>
</organism>
<keyword evidence="1" id="KW-0687">Ribonucleoprotein</keyword>
<dbReference type="PANTHER" id="PTHR10052">
    <property type="entry name" value="60S RIBOSOMAL PROTEIN L18A"/>
    <property type="match status" value="1"/>
</dbReference>
<feature type="non-terminal residue" evidence="1">
    <location>
        <position position="58"/>
    </location>
</feature>
<name>A0ABR2W0A7_9FUNG</name>
<evidence type="ECO:0000313" key="2">
    <source>
        <dbReference type="Proteomes" id="UP001479436"/>
    </source>
</evidence>
<dbReference type="InterPro" id="IPR021138">
    <property type="entry name" value="Ribosomal_eL20_eukaryotes"/>
</dbReference>